<dbReference type="GO" id="GO:0044874">
    <property type="term" value="P:lipoprotein localization to outer membrane"/>
    <property type="evidence" value="ECO:0007669"/>
    <property type="project" value="TreeGrafter"/>
</dbReference>
<proteinExistence type="predicted"/>
<accession>J9G168</accession>
<dbReference type="InterPro" id="IPR025857">
    <property type="entry name" value="MacB_PCD"/>
</dbReference>
<dbReference type="InterPro" id="IPR051447">
    <property type="entry name" value="Lipoprotein-release_system"/>
</dbReference>
<protein>
    <submittedName>
        <fullName evidence="9">Efflux ABC transporter, permease protein</fullName>
    </submittedName>
</protein>
<evidence type="ECO:0000256" key="3">
    <source>
        <dbReference type="ARBA" id="ARBA00022692"/>
    </source>
</evidence>
<evidence type="ECO:0000256" key="4">
    <source>
        <dbReference type="ARBA" id="ARBA00022989"/>
    </source>
</evidence>
<keyword evidence="4 6" id="KW-1133">Transmembrane helix</keyword>
<dbReference type="EMBL" id="AMCI01007030">
    <property type="protein sequence ID" value="EJW93339.1"/>
    <property type="molecule type" value="Genomic_DNA"/>
</dbReference>
<evidence type="ECO:0000256" key="6">
    <source>
        <dbReference type="SAM" id="Phobius"/>
    </source>
</evidence>
<sequence>MGLFLCVFPLVNFPFYIARRYLFSKKSHNAINIISAISVGGVALATLALVCTMSVFNGFRELISGLYTNFDPQLEIVPATGKFAAADDPLLLQVRQHPEVEVVSEALEENAMILFVGNPLIIKLKGVDDHFNRCTNIDSILYLGESLQGSYLLQAAEVSYGIPSVGLTQQFGCVDYGRLPICAPKKGERINMVNPSESFNVEEIHSPGVFFQVHQKTYDGNYMITSLDFARRLFDQPNKVSSLLLRLRDGASVDRVQQELQQQLGDCYQVRNRYEQHQETFNIMQIEKVMAFFFLSFIVFIACFNIVGSIAMLMIDKRHDIQTLRHLGATDGMIARIFLFESRMIALFGATVGIVLGVLLCYGQQTFGWLRLGGSAGSFIVDAYPVSVYWQDVLLIFFAVFAVGFLSVWYPVKYLCKRML</sequence>
<evidence type="ECO:0000256" key="5">
    <source>
        <dbReference type="ARBA" id="ARBA00023136"/>
    </source>
</evidence>
<feature type="transmembrane region" description="Helical" evidence="6">
    <location>
        <begin position="344"/>
        <end position="362"/>
    </location>
</feature>
<evidence type="ECO:0000259" key="7">
    <source>
        <dbReference type="Pfam" id="PF02687"/>
    </source>
</evidence>
<feature type="domain" description="ABC3 transporter permease C-terminal" evidence="7">
    <location>
        <begin position="292"/>
        <end position="417"/>
    </location>
</feature>
<dbReference type="AlphaFoldDB" id="J9G168"/>
<evidence type="ECO:0000259" key="8">
    <source>
        <dbReference type="Pfam" id="PF12704"/>
    </source>
</evidence>
<dbReference type="Pfam" id="PF12704">
    <property type="entry name" value="MacB_PCD"/>
    <property type="match status" value="1"/>
</dbReference>
<evidence type="ECO:0000313" key="9">
    <source>
        <dbReference type="EMBL" id="EJW93339.1"/>
    </source>
</evidence>
<keyword evidence="5 6" id="KW-0472">Membrane</keyword>
<dbReference type="PANTHER" id="PTHR30489:SF0">
    <property type="entry name" value="LIPOPROTEIN-RELEASING SYSTEM TRANSMEMBRANE PROTEIN LOLE"/>
    <property type="match status" value="1"/>
</dbReference>
<dbReference type="PANTHER" id="PTHR30489">
    <property type="entry name" value="LIPOPROTEIN-RELEASING SYSTEM TRANSMEMBRANE PROTEIN LOLE"/>
    <property type="match status" value="1"/>
</dbReference>
<name>J9G168_9ZZZZ</name>
<feature type="transmembrane region" description="Helical" evidence="6">
    <location>
        <begin position="30"/>
        <end position="56"/>
    </location>
</feature>
<dbReference type="GO" id="GO:0098797">
    <property type="term" value="C:plasma membrane protein complex"/>
    <property type="evidence" value="ECO:0007669"/>
    <property type="project" value="TreeGrafter"/>
</dbReference>
<gene>
    <name evidence="9" type="ORF">EVA_18558</name>
</gene>
<feature type="transmembrane region" description="Helical" evidence="6">
    <location>
        <begin position="393"/>
        <end position="412"/>
    </location>
</feature>
<comment type="caution">
    <text evidence="9">The sequence shown here is derived from an EMBL/GenBank/DDBJ whole genome shotgun (WGS) entry which is preliminary data.</text>
</comment>
<comment type="subcellular location">
    <subcellularLocation>
        <location evidence="1">Cell membrane</location>
        <topology evidence="1">Multi-pass membrane protein</topology>
    </subcellularLocation>
</comment>
<feature type="transmembrane region" description="Helical" evidence="6">
    <location>
        <begin position="291"/>
        <end position="315"/>
    </location>
</feature>
<evidence type="ECO:0000256" key="2">
    <source>
        <dbReference type="ARBA" id="ARBA00022475"/>
    </source>
</evidence>
<reference evidence="9" key="1">
    <citation type="journal article" date="2012" name="PLoS ONE">
        <title>Gene sets for utilization of primary and secondary nutrition supplies in the distal gut of endangered iberian lynx.</title>
        <authorList>
            <person name="Alcaide M."/>
            <person name="Messina E."/>
            <person name="Richter M."/>
            <person name="Bargiela R."/>
            <person name="Peplies J."/>
            <person name="Huws S.A."/>
            <person name="Newbold C.J."/>
            <person name="Golyshin P.N."/>
            <person name="Simon M.A."/>
            <person name="Lopez G."/>
            <person name="Yakimov M.M."/>
            <person name="Ferrer M."/>
        </authorList>
    </citation>
    <scope>NUCLEOTIDE SEQUENCE</scope>
</reference>
<keyword evidence="2" id="KW-1003">Cell membrane</keyword>
<dbReference type="InterPro" id="IPR003838">
    <property type="entry name" value="ABC3_permease_C"/>
</dbReference>
<feature type="domain" description="MacB-like periplasmic core" evidence="8">
    <location>
        <begin position="35"/>
        <end position="262"/>
    </location>
</feature>
<keyword evidence="3 6" id="KW-0812">Transmembrane</keyword>
<evidence type="ECO:0000256" key="1">
    <source>
        <dbReference type="ARBA" id="ARBA00004651"/>
    </source>
</evidence>
<dbReference type="Pfam" id="PF02687">
    <property type="entry name" value="FtsX"/>
    <property type="match status" value="1"/>
</dbReference>
<organism evidence="9">
    <name type="scientific">gut metagenome</name>
    <dbReference type="NCBI Taxonomy" id="749906"/>
    <lineage>
        <taxon>unclassified sequences</taxon>
        <taxon>metagenomes</taxon>
        <taxon>organismal metagenomes</taxon>
    </lineage>
</organism>